<evidence type="ECO:0000313" key="3">
    <source>
        <dbReference type="Proteomes" id="UP000282876"/>
    </source>
</evidence>
<accession>A0A437ALB9</accession>
<name>A0A437ALB9_9MICR</name>
<dbReference type="Proteomes" id="UP000282876">
    <property type="component" value="Unassembled WGS sequence"/>
</dbReference>
<dbReference type="AlphaFoldDB" id="A0A437ALB9"/>
<sequence>MKCHFCSSKNTIKLKKKIYCNNCEIYITEHNLPMLINIEKTYQLLCKKCLTIKNRKIHCSGFKEYLKKLPFCSVCKNTRKNDFKYDFFKHTSFYRKEKRSFNFLHLFLFLQNNFVSFIFFCYFLIEYFDWLIFIFFLLHFYFTNPLFYLLVLIYLYKKKKVCYEMPVFFNEFDLQTEISKLKISDKKWYFSNSNNHKPILVKQENPKLKIDKKVEDKFYKLKL</sequence>
<evidence type="ECO:0000313" key="2">
    <source>
        <dbReference type="EMBL" id="RVD92003.1"/>
    </source>
</evidence>
<organism evidence="2 3">
    <name type="scientific">Tubulinosema ratisbonensis</name>
    <dbReference type="NCBI Taxonomy" id="291195"/>
    <lineage>
        <taxon>Eukaryota</taxon>
        <taxon>Fungi</taxon>
        <taxon>Fungi incertae sedis</taxon>
        <taxon>Microsporidia</taxon>
        <taxon>Tubulinosematoidea</taxon>
        <taxon>Tubulinosematidae</taxon>
        <taxon>Tubulinosema</taxon>
    </lineage>
</organism>
<dbReference type="VEuPathDB" id="MicrosporidiaDB:TUBRATIS_15090"/>
<reference evidence="2 3" key="1">
    <citation type="submission" date="2018-10" db="EMBL/GenBank/DDBJ databases">
        <title>Draft genome sequence of the microsporidian Tubulinosema ratisbonensis.</title>
        <authorList>
            <person name="Polonais V."/>
            <person name="Peyretaillade E."/>
            <person name="Niehus S."/>
            <person name="Wawrzyniak I."/>
            <person name="Franchet A."/>
            <person name="Gaspin C."/>
            <person name="Reichstadt M."/>
            <person name="Belser C."/>
            <person name="Labadie K."/>
            <person name="Delbac F."/>
            <person name="Ferrandon D."/>
        </authorList>
    </citation>
    <scope>NUCLEOTIDE SEQUENCE [LARGE SCALE GENOMIC DNA]</scope>
    <source>
        <strain evidence="2 3">Franzen</strain>
    </source>
</reference>
<dbReference type="EMBL" id="RCSS01000339">
    <property type="protein sequence ID" value="RVD92003.1"/>
    <property type="molecule type" value="Genomic_DNA"/>
</dbReference>
<evidence type="ECO:0000256" key="1">
    <source>
        <dbReference type="SAM" id="Phobius"/>
    </source>
</evidence>
<protein>
    <submittedName>
        <fullName evidence="2">Uncharacterized protein</fullName>
    </submittedName>
</protein>
<dbReference type="OrthoDB" id="2200505at2759"/>
<dbReference type="InterPro" id="IPR031502">
    <property type="entry name" value="Zf_ribonucleo"/>
</dbReference>
<proteinExistence type="predicted"/>
<keyword evidence="3" id="KW-1185">Reference proteome</keyword>
<keyword evidence="1" id="KW-0812">Transmembrane</keyword>
<keyword evidence="1" id="KW-0472">Membrane</keyword>
<comment type="caution">
    <text evidence="2">The sequence shown here is derived from an EMBL/GenBank/DDBJ whole genome shotgun (WGS) entry which is preliminary data.</text>
</comment>
<feature type="transmembrane region" description="Helical" evidence="1">
    <location>
        <begin position="131"/>
        <end position="156"/>
    </location>
</feature>
<gene>
    <name evidence="2" type="ORF">TUBRATIS_15090</name>
</gene>
<feature type="transmembrane region" description="Helical" evidence="1">
    <location>
        <begin position="103"/>
        <end position="125"/>
    </location>
</feature>
<dbReference type="Pfam" id="PF17026">
    <property type="entry name" value="zf-RRPl_C4"/>
    <property type="match status" value="1"/>
</dbReference>
<keyword evidence="1" id="KW-1133">Transmembrane helix</keyword>